<evidence type="ECO:0000259" key="1">
    <source>
        <dbReference type="Pfam" id="PF04389"/>
    </source>
</evidence>
<gene>
    <name evidence="2" type="ORF">NB231_06750</name>
</gene>
<dbReference type="STRING" id="314278.NB231_06750"/>
<dbReference type="AlphaFoldDB" id="A4BV84"/>
<sequence>MVWLRRHVMQLAGEIGERNVHRPEALEATQAYLRACWQDQGYTVAEQTYMTRGVSCANLEVMPAGCRPDGRILLVGAHYDTVPGSPGANDNATGVATLLEISRRYAAARLPGELRFVAFANEESPFFLTRDQGSLRYASRARSRGENIRLMISLETMGCYRDRPGSQAYPPLLRYFFPEQGNFIAFVSNLRSRPALKRLVRAFRAATDFPAEHIATLAMIPGVAWSDHLSFWRRGYRAVMVTDTAFYRYTYYHTAQDTPEKVDYSRLAAVTDGLTQALWTLAQQRRL</sequence>
<protein>
    <submittedName>
        <fullName evidence="2">Predicted aminopeptidase</fullName>
    </submittedName>
</protein>
<evidence type="ECO:0000313" key="2">
    <source>
        <dbReference type="EMBL" id="EAR20351.1"/>
    </source>
</evidence>
<dbReference type="Gene3D" id="3.40.630.10">
    <property type="entry name" value="Zn peptidases"/>
    <property type="match status" value="1"/>
</dbReference>
<dbReference type="Pfam" id="PF04389">
    <property type="entry name" value="Peptidase_M28"/>
    <property type="match status" value="1"/>
</dbReference>
<dbReference type="GO" id="GO:0006508">
    <property type="term" value="P:proteolysis"/>
    <property type="evidence" value="ECO:0007669"/>
    <property type="project" value="InterPro"/>
</dbReference>
<keyword evidence="2" id="KW-0645">Protease</keyword>
<dbReference type="eggNOG" id="COG2234">
    <property type="taxonomic scope" value="Bacteria"/>
</dbReference>
<reference evidence="2 3" key="1">
    <citation type="submission" date="2006-02" db="EMBL/GenBank/DDBJ databases">
        <authorList>
            <person name="Waterbury J."/>
            <person name="Ferriera S."/>
            <person name="Johnson J."/>
            <person name="Kravitz S."/>
            <person name="Halpern A."/>
            <person name="Remington K."/>
            <person name="Beeson K."/>
            <person name="Tran B."/>
            <person name="Rogers Y.-H."/>
            <person name="Friedman R."/>
            <person name="Venter J.C."/>
        </authorList>
    </citation>
    <scope>NUCLEOTIDE SEQUENCE [LARGE SCALE GENOMIC DNA]</scope>
    <source>
        <strain evidence="2 3">Nb-231</strain>
    </source>
</reference>
<dbReference type="HOGENOM" id="CLU_048743_0_0_6"/>
<dbReference type="InterPro" id="IPR045175">
    <property type="entry name" value="M28_fam"/>
</dbReference>
<keyword evidence="2" id="KW-0378">Hydrolase</keyword>
<dbReference type="SUPFAM" id="SSF53187">
    <property type="entry name" value="Zn-dependent exopeptidases"/>
    <property type="match status" value="1"/>
</dbReference>
<dbReference type="GO" id="GO:0004177">
    <property type="term" value="F:aminopeptidase activity"/>
    <property type="evidence" value="ECO:0007669"/>
    <property type="project" value="UniProtKB-KW"/>
</dbReference>
<keyword evidence="3" id="KW-1185">Reference proteome</keyword>
<dbReference type="Proteomes" id="UP000003374">
    <property type="component" value="Unassembled WGS sequence"/>
</dbReference>
<name>A4BV84_9GAMM</name>
<dbReference type="PANTHER" id="PTHR12147">
    <property type="entry name" value="METALLOPEPTIDASE M28 FAMILY MEMBER"/>
    <property type="match status" value="1"/>
</dbReference>
<keyword evidence="2" id="KW-0031">Aminopeptidase</keyword>
<feature type="domain" description="Peptidase M28" evidence="1">
    <location>
        <begin position="71"/>
        <end position="274"/>
    </location>
</feature>
<comment type="caution">
    <text evidence="2">The sequence shown here is derived from an EMBL/GenBank/DDBJ whole genome shotgun (WGS) entry which is preliminary data.</text>
</comment>
<dbReference type="EMBL" id="AAOF01000024">
    <property type="protein sequence ID" value="EAR20351.1"/>
    <property type="molecule type" value="Genomic_DNA"/>
</dbReference>
<dbReference type="GO" id="GO:0008235">
    <property type="term" value="F:metalloexopeptidase activity"/>
    <property type="evidence" value="ECO:0007669"/>
    <property type="project" value="InterPro"/>
</dbReference>
<dbReference type="InterPro" id="IPR007484">
    <property type="entry name" value="Peptidase_M28"/>
</dbReference>
<dbReference type="PANTHER" id="PTHR12147:SF26">
    <property type="entry name" value="PEPTIDASE M28 DOMAIN-CONTAINING PROTEIN"/>
    <property type="match status" value="1"/>
</dbReference>
<accession>A4BV84</accession>
<organism evidence="2 3">
    <name type="scientific">Nitrococcus mobilis Nb-231</name>
    <dbReference type="NCBI Taxonomy" id="314278"/>
    <lineage>
        <taxon>Bacteria</taxon>
        <taxon>Pseudomonadati</taxon>
        <taxon>Pseudomonadota</taxon>
        <taxon>Gammaproteobacteria</taxon>
        <taxon>Chromatiales</taxon>
        <taxon>Ectothiorhodospiraceae</taxon>
        <taxon>Nitrococcus</taxon>
    </lineage>
</organism>
<proteinExistence type="predicted"/>
<evidence type="ECO:0000313" key="3">
    <source>
        <dbReference type="Proteomes" id="UP000003374"/>
    </source>
</evidence>